<dbReference type="FunFam" id="3.30.300.30:FF:000008">
    <property type="entry name" value="2,3-dihydroxybenzoate-AMP ligase"/>
    <property type="match status" value="1"/>
</dbReference>
<dbReference type="CDD" id="cd17631">
    <property type="entry name" value="FACL_FadD13-like"/>
    <property type="match status" value="1"/>
</dbReference>
<dbReference type="Gene3D" id="3.40.50.12780">
    <property type="entry name" value="N-terminal domain of ligase-like"/>
    <property type="match status" value="1"/>
</dbReference>
<dbReference type="InterPro" id="IPR042099">
    <property type="entry name" value="ANL_N_sf"/>
</dbReference>
<dbReference type="GO" id="GO:0006631">
    <property type="term" value="P:fatty acid metabolic process"/>
    <property type="evidence" value="ECO:0007669"/>
    <property type="project" value="TreeGrafter"/>
</dbReference>
<evidence type="ECO:0000313" key="8">
    <source>
        <dbReference type="EMBL" id="TCO13067.1"/>
    </source>
</evidence>
<keyword evidence="9" id="KW-1185">Reference proteome</keyword>
<dbReference type="AlphaFoldDB" id="A0A4R2GSG3"/>
<dbReference type="NCBIfam" id="NF004837">
    <property type="entry name" value="PRK06187.1"/>
    <property type="match status" value="1"/>
</dbReference>
<keyword evidence="2" id="KW-0436">Ligase</keyword>
<dbReference type="Proteomes" id="UP000294881">
    <property type="component" value="Unassembled WGS sequence"/>
</dbReference>
<dbReference type="Gene3D" id="3.30.300.30">
    <property type="match status" value="1"/>
</dbReference>
<name>A0A4R2GSG3_9HYPH</name>
<dbReference type="Pfam" id="PF00501">
    <property type="entry name" value="AMP-binding"/>
    <property type="match status" value="1"/>
</dbReference>
<dbReference type="EC" id="6.2.1.44" evidence="4"/>
<evidence type="ECO:0000259" key="7">
    <source>
        <dbReference type="Pfam" id="PF13193"/>
    </source>
</evidence>
<proteinExistence type="inferred from homology"/>
<dbReference type="GO" id="GO:0031956">
    <property type="term" value="F:medium-chain fatty acid-CoA ligase activity"/>
    <property type="evidence" value="ECO:0007669"/>
    <property type="project" value="TreeGrafter"/>
</dbReference>
<reference evidence="8 9" key="1">
    <citation type="submission" date="2019-03" db="EMBL/GenBank/DDBJ databases">
        <title>Genomic Encyclopedia of Type Strains, Phase IV (KMG-IV): sequencing the most valuable type-strain genomes for metagenomic binning, comparative biology and taxonomic classification.</title>
        <authorList>
            <person name="Goeker M."/>
        </authorList>
    </citation>
    <scope>NUCLEOTIDE SEQUENCE [LARGE SCALE GENOMIC DNA]</scope>
    <source>
        <strain evidence="8 9">DSM 22958</strain>
    </source>
</reference>
<protein>
    <recommendedName>
        <fullName evidence="5">3-methylmercaptopropionyl-CoA ligase</fullName>
        <ecNumber evidence="4">6.2.1.44</ecNumber>
    </recommendedName>
</protein>
<dbReference type="OrthoDB" id="9803968at2"/>
<dbReference type="InterPro" id="IPR025110">
    <property type="entry name" value="AMP-bd_C"/>
</dbReference>
<evidence type="ECO:0000259" key="6">
    <source>
        <dbReference type="Pfam" id="PF00501"/>
    </source>
</evidence>
<dbReference type="PANTHER" id="PTHR43201">
    <property type="entry name" value="ACYL-COA SYNTHETASE"/>
    <property type="match status" value="1"/>
</dbReference>
<feature type="domain" description="AMP-binding enzyme C-terminal" evidence="7">
    <location>
        <begin position="435"/>
        <end position="510"/>
    </location>
</feature>
<feature type="domain" description="AMP-dependent synthetase/ligase" evidence="6">
    <location>
        <begin position="20"/>
        <end position="384"/>
    </location>
</feature>
<sequence length="529" mass="58410">MQNIKLHDDLTTLADIPRVHARERGDAIATEFEGRFTTHAERERHINQIANALIAAGLKPGDRVAHVGKNSDLYFELVFACMKAGVVLVPVVWRLAPPEVSYIVQDSGAKLLFVGPEFIDLGRQVAAECSGLQGVVAMEGGAPEWADLTSWRAAQPDTDPHRECALGEPFLQLYTSGTTGRPKGALLTHNNFLGMRRLQDEAEDEWMHWYEDDIGLVAMPNGHIGGTGFGIWVMYYGVKAIITREFDPMQVLDLIDKDGVNKFFMVPAALQFVVRQPRAREIDYSRLRSISYGASPMPHALLMECMEVFKCGFIQAYGLTETTGTVTVLPPEDHTMEETPRMRSAGKALPGVEIAILDDNGKSLPPGEIGEIAIRSPSNMVGYYNLPEATAAAMTADGWFKSGDAGYMDEDGYLYVHDRMKDMIISGGENIYPAEVENAISSHPAVAEAAVIGIPSQKWGEEVKAIVALRPDREVTEEELIGFVRTRIAAFKAPKSVDFIDLLPRNASGKILRRTLREPYWAGYSRQVN</sequence>
<gene>
    <name evidence="8" type="ORF">EV666_10794</name>
</gene>
<dbReference type="PANTHER" id="PTHR43201:SF5">
    <property type="entry name" value="MEDIUM-CHAIN ACYL-COA LIGASE ACSF2, MITOCHONDRIAL"/>
    <property type="match status" value="1"/>
</dbReference>
<dbReference type="RefSeq" id="WP_132006772.1">
    <property type="nucleotide sequence ID" value="NZ_JBHUNN010000001.1"/>
</dbReference>
<evidence type="ECO:0000256" key="4">
    <source>
        <dbReference type="ARBA" id="ARBA00066616"/>
    </source>
</evidence>
<dbReference type="InterPro" id="IPR045851">
    <property type="entry name" value="AMP-bd_C_sf"/>
</dbReference>
<evidence type="ECO:0000313" key="9">
    <source>
        <dbReference type="Proteomes" id="UP000294881"/>
    </source>
</evidence>
<evidence type="ECO:0000256" key="3">
    <source>
        <dbReference type="ARBA" id="ARBA00051915"/>
    </source>
</evidence>
<dbReference type="EMBL" id="SLWL01000007">
    <property type="protein sequence ID" value="TCO13067.1"/>
    <property type="molecule type" value="Genomic_DNA"/>
</dbReference>
<accession>A0A4R2GSG3</accession>
<dbReference type="SUPFAM" id="SSF56801">
    <property type="entry name" value="Acetyl-CoA synthetase-like"/>
    <property type="match status" value="1"/>
</dbReference>
<dbReference type="InterPro" id="IPR000873">
    <property type="entry name" value="AMP-dep_synth/lig_dom"/>
</dbReference>
<comment type="caution">
    <text evidence="8">The sequence shown here is derived from an EMBL/GenBank/DDBJ whole genome shotgun (WGS) entry which is preliminary data.</text>
</comment>
<comment type="catalytic activity">
    <reaction evidence="3">
        <text>3-(methylsulfanyl)propanoate + ATP + CoA = 3-(methylsulfanyl)propanoyl-CoA + AMP + diphosphate</text>
        <dbReference type="Rhea" id="RHEA:43052"/>
        <dbReference type="ChEBI" id="CHEBI:30616"/>
        <dbReference type="ChEBI" id="CHEBI:33019"/>
        <dbReference type="ChEBI" id="CHEBI:49016"/>
        <dbReference type="ChEBI" id="CHEBI:57287"/>
        <dbReference type="ChEBI" id="CHEBI:82815"/>
        <dbReference type="ChEBI" id="CHEBI:456215"/>
        <dbReference type="EC" id="6.2.1.44"/>
    </reaction>
    <physiologicalReaction direction="left-to-right" evidence="3">
        <dbReference type="Rhea" id="RHEA:43053"/>
    </physiologicalReaction>
</comment>
<organism evidence="8 9">
    <name type="scientific">Camelimonas lactis</name>
    <dbReference type="NCBI Taxonomy" id="659006"/>
    <lineage>
        <taxon>Bacteria</taxon>
        <taxon>Pseudomonadati</taxon>
        <taxon>Pseudomonadota</taxon>
        <taxon>Alphaproteobacteria</taxon>
        <taxon>Hyphomicrobiales</taxon>
        <taxon>Chelatococcaceae</taxon>
        <taxon>Camelimonas</taxon>
    </lineage>
</organism>
<evidence type="ECO:0000256" key="2">
    <source>
        <dbReference type="ARBA" id="ARBA00022598"/>
    </source>
</evidence>
<comment type="similarity">
    <text evidence="1">Belongs to the ATP-dependent AMP-binding enzyme family.</text>
</comment>
<evidence type="ECO:0000256" key="5">
    <source>
        <dbReference type="ARBA" id="ARBA00067668"/>
    </source>
</evidence>
<dbReference type="Pfam" id="PF13193">
    <property type="entry name" value="AMP-binding_C"/>
    <property type="match status" value="1"/>
</dbReference>
<evidence type="ECO:0000256" key="1">
    <source>
        <dbReference type="ARBA" id="ARBA00006432"/>
    </source>
</evidence>